<keyword evidence="2" id="KW-0812">Transmembrane</keyword>
<evidence type="ECO:0000313" key="3">
    <source>
        <dbReference type="EMBL" id="ABO95666.1"/>
    </source>
</evidence>
<feature type="region of interest" description="Disordered" evidence="1">
    <location>
        <begin position="429"/>
        <end position="457"/>
    </location>
</feature>
<dbReference type="KEGG" id="olu:OSTLU_31426"/>
<evidence type="ECO:0000256" key="2">
    <source>
        <dbReference type="SAM" id="Phobius"/>
    </source>
</evidence>
<feature type="region of interest" description="Disordered" evidence="1">
    <location>
        <begin position="110"/>
        <end position="145"/>
    </location>
</feature>
<name>A4RWR1_OSTLU</name>
<protein>
    <submittedName>
        <fullName evidence="3">Uncharacterized protein</fullName>
    </submittedName>
</protein>
<evidence type="ECO:0000256" key="1">
    <source>
        <dbReference type="SAM" id="MobiDB-lite"/>
    </source>
</evidence>
<organism evidence="3 4">
    <name type="scientific">Ostreococcus lucimarinus (strain CCE9901)</name>
    <dbReference type="NCBI Taxonomy" id="436017"/>
    <lineage>
        <taxon>Eukaryota</taxon>
        <taxon>Viridiplantae</taxon>
        <taxon>Chlorophyta</taxon>
        <taxon>Mamiellophyceae</taxon>
        <taxon>Mamiellales</taxon>
        <taxon>Bathycoccaceae</taxon>
        <taxon>Ostreococcus</taxon>
    </lineage>
</organism>
<reference evidence="3 4" key="1">
    <citation type="journal article" date="2007" name="Proc. Natl. Acad. Sci. U.S.A.">
        <title>The tiny eukaryote Ostreococcus provides genomic insights into the paradox of plankton speciation.</title>
        <authorList>
            <person name="Palenik B."/>
            <person name="Grimwood J."/>
            <person name="Aerts A."/>
            <person name="Rouze P."/>
            <person name="Salamov A."/>
            <person name="Putnam N."/>
            <person name="Dupont C."/>
            <person name="Jorgensen R."/>
            <person name="Derelle E."/>
            <person name="Rombauts S."/>
            <person name="Zhou K."/>
            <person name="Otillar R."/>
            <person name="Merchant S.S."/>
            <person name="Podell S."/>
            <person name="Gaasterland T."/>
            <person name="Napoli C."/>
            <person name="Gendler K."/>
            <person name="Manuell A."/>
            <person name="Tai V."/>
            <person name="Vallon O."/>
            <person name="Piganeau G."/>
            <person name="Jancek S."/>
            <person name="Heijde M."/>
            <person name="Jabbari K."/>
            <person name="Bowler C."/>
            <person name="Lohr M."/>
            <person name="Robbens S."/>
            <person name="Werner G."/>
            <person name="Dubchak I."/>
            <person name="Pazour G.J."/>
            <person name="Ren Q."/>
            <person name="Paulsen I."/>
            <person name="Delwiche C."/>
            <person name="Schmutz J."/>
            <person name="Rokhsar D."/>
            <person name="Van de Peer Y."/>
            <person name="Moreau H."/>
            <person name="Grigoriev I.V."/>
        </authorList>
    </citation>
    <scope>NUCLEOTIDE SEQUENCE [LARGE SCALE GENOMIC DNA]</scope>
    <source>
        <strain evidence="3 4">CCE9901</strain>
    </source>
</reference>
<evidence type="ECO:0000313" key="4">
    <source>
        <dbReference type="Proteomes" id="UP000001568"/>
    </source>
</evidence>
<dbReference type="RefSeq" id="XP_001417373.1">
    <property type="nucleotide sequence ID" value="XM_001417336.1"/>
</dbReference>
<dbReference type="AlphaFoldDB" id="A4RWR1"/>
<dbReference type="Gramene" id="ABO95666">
    <property type="protein sequence ID" value="ABO95666"/>
    <property type="gene ID" value="OSTLU_31426"/>
</dbReference>
<feature type="transmembrane region" description="Helical" evidence="2">
    <location>
        <begin position="479"/>
        <end position="501"/>
    </location>
</feature>
<keyword evidence="2" id="KW-0472">Membrane</keyword>
<keyword evidence="2" id="KW-1133">Transmembrane helix</keyword>
<proteinExistence type="predicted"/>
<dbReference type="GeneID" id="5001656"/>
<sequence>MSPKPRVTKRARAKGAKLLAGCALASLAVRGARGDATQTGTTRLGVDDARGLDEAPRESGRARRARAGIASLGYGLSDVQPNLNDDTLPHGKPGWRWRFGSREGLSFVCPDSNAHPNADPNANLGEGDEDSYLDETDNALPDPPPTRYVVRYGTYGRFADTGVDKYNDAWFESVEHQADIKWTYGVCRPGQTIKCESSTFGYVNPFPSIADGMPGKKCQYLNVRDIPSRDVNASISFAPGEQRMDVDSLGAEVDLNVINTNNRWGVRSFYVFSAGKVKAMLKEMFPDTVMHQDFVWHWCANEGSDYPSSGCECNTMMRYGWTGNQTLQAPNPAEDPDFSKWTIVDARFEDTPVIPCNHHKLGGVLPFPLANERICQCLDNTTLALFNAGLQATIGGPDVPGQTLFNMTNHTHYYNKTHVDYVREQHRAAAAAANASDHPADDDAETPVESDLGRRPTPVERHRAKIAELSASRTDVDSILTASGATLVVASVAVFAVVVFARYRRLREYERVPETVPETDIDF</sequence>
<dbReference type="HOGENOM" id="CLU_521162_0_0_1"/>
<accession>A4RWR1</accession>
<dbReference type="EMBL" id="CP000584">
    <property type="protein sequence ID" value="ABO95666.1"/>
    <property type="molecule type" value="Genomic_DNA"/>
</dbReference>
<dbReference type="OrthoDB" id="10491107at2759"/>
<feature type="compositionally biased region" description="Acidic residues" evidence="1">
    <location>
        <begin position="126"/>
        <end position="137"/>
    </location>
</feature>
<gene>
    <name evidence="3" type="ORF">OSTLU_31426</name>
</gene>
<dbReference type="OMA" id="KWTIVDA"/>
<dbReference type="Proteomes" id="UP000001568">
    <property type="component" value="Chromosome 4"/>
</dbReference>
<keyword evidence="4" id="KW-1185">Reference proteome</keyword>